<sequence length="364" mass="43391">MREYGQLIQIAQQLKAYIVLQGIVSQISDENDYLYCPNSTNGCLVGTSDELKQHQLKISEFHIYDQEKHTNNPEIISFVHYFMEYQKNEDIQNFITLSPLSQIYNSFVYFGYTLCISNDDGYLKTNQNEAILKNQNKMTGIKSNIQENDQLNIFSIRIEYLEVYQQIFDISNYSIILNNKIEYCIIPNELMMKIFNQTLYQDFLQVQYDSEFQLFVRETNKQRIENLGLIKFYNSKDQPLLILPEDYIYYNFNNGGFDMLQFFGDRFFPQIVLGRSFLKNKIIHYQSESKQIFVEQLQGEICNPNKFQKETIFEYLIFKIIFILIILIIMYAIFRKIRAQHLLKKNQHIQQQQLISNNEVEVLK</sequence>
<organism evidence="2 3">
    <name type="scientific">Paramecium octaurelia</name>
    <dbReference type="NCBI Taxonomy" id="43137"/>
    <lineage>
        <taxon>Eukaryota</taxon>
        <taxon>Sar</taxon>
        <taxon>Alveolata</taxon>
        <taxon>Ciliophora</taxon>
        <taxon>Intramacronucleata</taxon>
        <taxon>Oligohymenophorea</taxon>
        <taxon>Peniculida</taxon>
        <taxon>Parameciidae</taxon>
        <taxon>Paramecium</taxon>
    </lineage>
</organism>
<dbReference type="OMA" id="IPIELMM"/>
<feature type="transmembrane region" description="Helical" evidence="1">
    <location>
        <begin position="312"/>
        <end position="334"/>
    </location>
</feature>
<keyword evidence="3" id="KW-1185">Reference proteome</keyword>
<evidence type="ECO:0000313" key="2">
    <source>
        <dbReference type="EMBL" id="CAD8167783.1"/>
    </source>
</evidence>
<keyword evidence="1" id="KW-0472">Membrane</keyword>
<proteinExistence type="predicted"/>
<name>A0A8S1UUB0_PAROT</name>
<dbReference type="Proteomes" id="UP000683925">
    <property type="component" value="Unassembled WGS sequence"/>
</dbReference>
<dbReference type="OrthoDB" id="308916at2759"/>
<comment type="caution">
    <text evidence="2">The sequence shown here is derived from an EMBL/GenBank/DDBJ whole genome shotgun (WGS) entry which is preliminary data.</text>
</comment>
<gene>
    <name evidence="2" type="ORF">POCTA_138.1.T0500263</name>
</gene>
<reference evidence="2" key="1">
    <citation type="submission" date="2021-01" db="EMBL/GenBank/DDBJ databases">
        <authorList>
            <consortium name="Genoscope - CEA"/>
            <person name="William W."/>
        </authorList>
    </citation>
    <scope>NUCLEOTIDE SEQUENCE</scope>
</reference>
<keyword evidence="1" id="KW-0812">Transmembrane</keyword>
<evidence type="ECO:0000256" key="1">
    <source>
        <dbReference type="SAM" id="Phobius"/>
    </source>
</evidence>
<protein>
    <recommendedName>
        <fullName evidence="4">Transmembrane protein</fullName>
    </recommendedName>
</protein>
<dbReference type="AlphaFoldDB" id="A0A8S1UUB0"/>
<accession>A0A8S1UUB0</accession>
<evidence type="ECO:0008006" key="4">
    <source>
        <dbReference type="Google" id="ProtNLM"/>
    </source>
</evidence>
<evidence type="ECO:0000313" key="3">
    <source>
        <dbReference type="Proteomes" id="UP000683925"/>
    </source>
</evidence>
<dbReference type="EMBL" id="CAJJDP010000050">
    <property type="protein sequence ID" value="CAD8167783.1"/>
    <property type="molecule type" value="Genomic_DNA"/>
</dbReference>
<keyword evidence="1" id="KW-1133">Transmembrane helix</keyword>